<comment type="similarity">
    <text evidence="4">Belongs to the Maf family.</text>
</comment>
<dbReference type="AlphaFoldDB" id="A0A1I4F917"/>
<dbReference type="NCBIfam" id="TIGR00172">
    <property type="entry name" value="maf"/>
    <property type="match status" value="1"/>
</dbReference>
<protein>
    <recommendedName>
        <fullName evidence="4">Nucleoside triphosphate pyrophosphatase</fullName>
        <ecNumber evidence="4">3.6.1.9</ecNumber>
    </recommendedName>
    <alternativeName>
        <fullName evidence="4">Nucleotide pyrophosphatase</fullName>
        <shortName evidence="4">Nucleotide PPase</shortName>
    </alternativeName>
</protein>
<dbReference type="RefSeq" id="WP_090188599.1">
    <property type="nucleotide sequence ID" value="NZ_FOTF01000008.1"/>
</dbReference>
<dbReference type="InterPro" id="IPR003697">
    <property type="entry name" value="Maf-like"/>
</dbReference>
<keyword evidence="4" id="KW-0963">Cytoplasm</keyword>
<keyword evidence="6" id="KW-1185">Reference proteome</keyword>
<name>A0A1I4F917_9RHOB</name>
<accession>A0A1I4F917</accession>
<reference evidence="5 6" key="1">
    <citation type="submission" date="2016-10" db="EMBL/GenBank/DDBJ databases">
        <authorList>
            <person name="de Groot N.N."/>
        </authorList>
    </citation>
    <scope>NUCLEOTIDE SEQUENCE [LARGE SCALE GENOMIC DNA]</scope>
    <source>
        <strain evidence="5 6">DSM 16199</strain>
    </source>
</reference>
<evidence type="ECO:0000256" key="2">
    <source>
        <dbReference type="ARBA" id="ARBA00022801"/>
    </source>
</evidence>
<dbReference type="GO" id="GO:0005737">
    <property type="term" value="C:cytoplasm"/>
    <property type="evidence" value="ECO:0007669"/>
    <property type="project" value="UniProtKB-SubCell"/>
</dbReference>
<dbReference type="SUPFAM" id="SSF52972">
    <property type="entry name" value="ITPase-like"/>
    <property type="match status" value="1"/>
</dbReference>
<dbReference type="Gene3D" id="3.90.950.10">
    <property type="match status" value="1"/>
</dbReference>
<evidence type="ECO:0000256" key="3">
    <source>
        <dbReference type="ARBA" id="ARBA00023080"/>
    </source>
</evidence>
<dbReference type="PIRSF" id="PIRSF006305">
    <property type="entry name" value="Maf"/>
    <property type="match status" value="1"/>
</dbReference>
<comment type="caution">
    <text evidence="4">Lacks conserved residue(s) required for the propagation of feature annotation.</text>
</comment>
<dbReference type="InterPro" id="IPR029001">
    <property type="entry name" value="ITPase-like_fam"/>
</dbReference>
<dbReference type="EMBL" id="FOTF01000008">
    <property type="protein sequence ID" value="SFL12901.1"/>
    <property type="molecule type" value="Genomic_DNA"/>
</dbReference>
<dbReference type="STRING" id="195913.SAMN04488004_108112"/>
<dbReference type="Pfam" id="PF02545">
    <property type="entry name" value="Maf"/>
    <property type="match status" value="1"/>
</dbReference>
<dbReference type="EC" id="3.6.1.9" evidence="4"/>
<dbReference type="GO" id="GO:0009117">
    <property type="term" value="P:nucleotide metabolic process"/>
    <property type="evidence" value="ECO:0007669"/>
    <property type="project" value="UniProtKB-KW"/>
</dbReference>
<keyword evidence="2 4" id="KW-0378">Hydrolase</keyword>
<dbReference type="PANTHER" id="PTHR43213:SF5">
    <property type="entry name" value="BIFUNCTIONAL DTTP_UTP PYROPHOSPHATASE_METHYLTRANSFERASE PROTEIN-RELATED"/>
    <property type="match status" value="1"/>
</dbReference>
<evidence type="ECO:0000313" key="5">
    <source>
        <dbReference type="EMBL" id="SFL12901.1"/>
    </source>
</evidence>
<evidence type="ECO:0000313" key="6">
    <source>
        <dbReference type="Proteomes" id="UP000199550"/>
    </source>
</evidence>
<dbReference type="CDD" id="cd00555">
    <property type="entry name" value="Maf"/>
    <property type="match status" value="1"/>
</dbReference>
<dbReference type="HAMAP" id="MF_00528">
    <property type="entry name" value="Maf"/>
    <property type="match status" value="1"/>
</dbReference>
<organism evidence="5 6">
    <name type="scientific">Loktanella salsilacus</name>
    <dbReference type="NCBI Taxonomy" id="195913"/>
    <lineage>
        <taxon>Bacteria</taxon>
        <taxon>Pseudomonadati</taxon>
        <taxon>Pseudomonadota</taxon>
        <taxon>Alphaproteobacteria</taxon>
        <taxon>Rhodobacterales</taxon>
        <taxon>Roseobacteraceae</taxon>
        <taxon>Loktanella</taxon>
    </lineage>
</organism>
<comment type="catalytic activity">
    <reaction evidence="4">
        <text>a 2'-deoxyribonucleoside 5'-triphosphate + H2O = a 2'-deoxyribonucleoside 5'-phosphate + diphosphate + H(+)</text>
        <dbReference type="Rhea" id="RHEA:44644"/>
        <dbReference type="ChEBI" id="CHEBI:15377"/>
        <dbReference type="ChEBI" id="CHEBI:15378"/>
        <dbReference type="ChEBI" id="CHEBI:33019"/>
        <dbReference type="ChEBI" id="CHEBI:61560"/>
        <dbReference type="ChEBI" id="CHEBI:65317"/>
        <dbReference type="EC" id="3.6.1.9"/>
    </reaction>
</comment>
<evidence type="ECO:0000256" key="4">
    <source>
        <dbReference type="HAMAP-Rule" id="MF_00528"/>
    </source>
</evidence>
<keyword evidence="3 4" id="KW-0546">Nucleotide metabolism</keyword>
<dbReference type="OrthoDB" id="9813962at2"/>
<comment type="subcellular location">
    <subcellularLocation>
        <location evidence="4">Cytoplasm</location>
    </subcellularLocation>
</comment>
<comment type="cofactor">
    <cofactor evidence="1 4">
        <name>a divalent metal cation</name>
        <dbReference type="ChEBI" id="CHEBI:60240"/>
    </cofactor>
</comment>
<dbReference type="Proteomes" id="UP000199550">
    <property type="component" value="Unassembled WGS sequence"/>
</dbReference>
<comment type="catalytic activity">
    <reaction evidence="4">
        <text>a ribonucleoside 5'-triphosphate + H2O = a ribonucleoside 5'-phosphate + diphosphate + H(+)</text>
        <dbReference type="Rhea" id="RHEA:23996"/>
        <dbReference type="ChEBI" id="CHEBI:15377"/>
        <dbReference type="ChEBI" id="CHEBI:15378"/>
        <dbReference type="ChEBI" id="CHEBI:33019"/>
        <dbReference type="ChEBI" id="CHEBI:58043"/>
        <dbReference type="ChEBI" id="CHEBI:61557"/>
        <dbReference type="EC" id="3.6.1.9"/>
    </reaction>
</comment>
<proteinExistence type="inferred from homology"/>
<gene>
    <name evidence="5" type="ORF">SAMN04488004_108112</name>
</gene>
<feature type="active site" description="Proton acceptor" evidence="4">
    <location>
        <position position="76"/>
    </location>
</feature>
<dbReference type="GO" id="GO:0047429">
    <property type="term" value="F:nucleoside triphosphate diphosphatase activity"/>
    <property type="evidence" value="ECO:0007669"/>
    <property type="project" value="UniProtKB-EC"/>
</dbReference>
<comment type="function">
    <text evidence="4">Nucleoside triphosphate pyrophosphatase. May have a dual role in cell division arrest and in preventing the incorporation of modified nucleotides into cellular nucleic acids.</text>
</comment>
<sequence length="199" mass="21685">MPEPLILASGSTIRATLLRNAGVSFTTATPRVDEDAMRDALRAEGASPRDIADALAEMKAAKVSARNPGALVIGCDQILAHGSNILSKPTSTDDAIAQLSELRGGVHQLLSAAVIYENGKPIWRHVGVVRLHMRDASDAYLRDYVTRNWEEVRHCVGAYQVEAEGVRLFHRIEGDYFNILGLPLLELLSYLTLRGTLPA</sequence>
<dbReference type="PANTHER" id="PTHR43213">
    <property type="entry name" value="BIFUNCTIONAL DTTP/UTP PYROPHOSPHATASE/METHYLTRANSFERASE PROTEIN-RELATED"/>
    <property type="match status" value="1"/>
</dbReference>
<evidence type="ECO:0000256" key="1">
    <source>
        <dbReference type="ARBA" id="ARBA00001968"/>
    </source>
</evidence>